<evidence type="ECO:0000256" key="7">
    <source>
        <dbReference type="PROSITE-ProRule" id="PRU00581"/>
    </source>
</evidence>
<keyword evidence="11" id="KW-1185">Reference proteome</keyword>
<dbReference type="PANTHER" id="PTHR22776:SF4">
    <property type="entry name" value="PROTEOLIPID PROTEIN 2"/>
    <property type="match status" value="1"/>
</dbReference>
<feature type="domain" description="MARVEL" evidence="9">
    <location>
        <begin position="19"/>
        <end position="138"/>
    </location>
</feature>
<dbReference type="OrthoDB" id="9898022at2759"/>
<feature type="transmembrane region" description="Helical" evidence="8">
    <location>
        <begin position="26"/>
        <end position="45"/>
    </location>
</feature>
<evidence type="ECO:0000256" key="4">
    <source>
        <dbReference type="ARBA" id="ARBA00023136"/>
    </source>
</evidence>
<keyword evidence="4 7" id="KW-0472">Membrane</keyword>
<comment type="function">
    <text evidence="5">May play a role in cell differentiation in the intestinal epithelium.</text>
</comment>
<evidence type="ECO:0000256" key="3">
    <source>
        <dbReference type="ARBA" id="ARBA00022989"/>
    </source>
</evidence>
<evidence type="ECO:0000313" key="10">
    <source>
        <dbReference type="EMBL" id="KAG8447822.1"/>
    </source>
</evidence>
<feature type="transmembrane region" description="Helical" evidence="8">
    <location>
        <begin position="51"/>
        <end position="70"/>
    </location>
</feature>
<evidence type="ECO:0000256" key="6">
    <source>
        <dbReference type="ARBA" id="ARBA00039459"/>
    </source>
</evidence>
<keyword evidence="3 8" id="KW-1133">Transmembrane helix</keyword>
<dbReference type="Proteomes" id="UP000812440">
    <property type="component" value="Chromosome 8_10"/>
</dbReference>
<dbReference type="Pfam" id="PF01284">
    <property type="entry name" value="MARVEL"/>
    <property type="match status" value="1"/>
</dbReference>
<dbReference type="EMBL" id="JAACNH010000003">
    <property type="protein sequence ID" value="KAG8447822.1"/>
    <property type="molecule type" value="Genomic_DNA"/>
</dbReference>
<evidence type="ECO:0000259" key="9">
    <source>
        <dbReference type="PROSITE" id="PS51225"/>
    </source>
</evidence>
<accession>A0A8T2JU18</accession>
<sequence>MSDPEPQSGDSCMSTFRSYLRTRKGIILAAETALCLIIVVCYGASSVAGYLTVAIIELVFCIIYFFIYAFQYDKHLTFIHWGWSDFLRCAIACLLFLITSLITLISRGDGAAIAGAVFGLLAGILFGYDAYLTIPQLRKPHTAVPTGGQDGV</sequence>
<dbReference type="InterPro" id="IPR008253">
    <property type="entry name" value="Marvel"/>
</dbReference>
<evidence type="ECO:0000313" key="11">
    <source>
        <dbReference type="Proteomes" id="UP000812440"/>
    </source>
</evidence>
<protein>
    <recommendedName>
        <fullName evidence="6">Proteolipid protein 2</fullName>
    </recommendedName>
</protein>
<gene>
    <name evidence="10" type="ORF">GDO86_015068</name>
</gene>
<dbReference type="PROSITE" id="PS51225">
    <property type="entry name" value="MARVEL"/>
    <property type="match status" value="1"/>
</dbReference>
<evidence type="ECO:0000256" key="1">
    <source>
        <dbReference type="ARBA" id="ARBA00004141"/>
    </source>
</evidence>
<name>A0A8T2JU18_9PIPI</name>
<evidence type="ECO:0000256" key="2">
    <source>
        <dbReference type="ARBA" id="ARBA00022692"/>
    </source>
</evidence>
<evidence type="ECO:0000256" key="8">
    <source>
        <dbReference type="SAM" id="Phobius"/>
    </source>
</evidence>
<dbReference type="GO" id="GO:0016020">
    <property type="term" value="C:membrane"/>
    <property type="evidence" value="ECO:0007669"/>
    <property type="project" value="UniProtKB-SubCell"/>
</dbReference>
<reference evidence="10" key="1">
    <citation type="thesis" date="2020" institute="ProQuest LLC" country="789 East Eisenhower Parkway, Ann Arbor, MI, USA">
        <title>Comparative Genomics and Chromosome Evolution.</title>
        <authorList>
            <person name="Mudd A.B."/>
        </authorList>
    </citation>
    <scope>NUCLEOTIDE SEQUENCE</scope>
    <source>
        <strain evidence="10">Female2</strain>
        <tissue evidence="10">Blood</tissue>
    </source>
</reference>
<feature type="transmembrane region" description="Helical" evidence="8">
    <location>
        <begin position="86"/>
        <end position="105"/>
    </location>
</feature>
<feature type="transmembrane region" description="Helical" evidence="8">
    <location>
        <begin position="111"/>
        <end position="131"/>
    </location>
</feature>
<dbReference type="InterPro" id="IPR050578">
    <property type="entry name" value="MARVEL-CKLF_proteins"/>
</dbReference>
<comment type="caution">
    <text evidence="10">The sequence shown here is derived from an EMBL/GenBank/DDBJ whole genome shotgun (WGS) entry which is preliminary data.</text>
</comment>
<proteinExistence type="predicted"/>
<dbReference type="AlphaFoldDB" id="A0A8T2JU18"/>
<dbReference type="PANTHER" id="PTHR22776">
    <property type="entry name" value="MARVEL-CONTAINING POTENTIAL LIPID RAFT-ASSOCIATED PROTEIN"/>
    <property type="match status" value="1"/>
</dbReference>
<organism evidence="10 11">
    <name type="scientific">Hymenochirus boettgeri</name>
    <name type="common">Congo dwarf clawed frog</name>
    <dbReference type="NCBI Taxonomy" id="247094"/>
    <lineage>
        <taxon>Eukaryota</taxon>
        <taxon>Metazoa</taxon>
        <taxon>Chordata</taxon>
        <taxon>Craniata</taxon>
        <taxon>Vertebrata</taxon>
        <taxon>Euteleostomi</taxon>
        <taxon>Amphibia</taxon>
        <taxon>Batrachia</taxon>
        <taxon>Anura</taxon>
        <taxon>Pipoidea</taxon>
        <taxon>Pipidae</taxon>
        <taxon>Pipinae</taxon>
        <taxon>Hymenochirus</taxon>
    </lineage>
</organism>
<evidence type="ECO:0000256" key="5">
    <source>
        <dbReference type="ARBA" id="ARBA00037152"/>
    </source>
</evidence>
<comment type="subcellular location">
    <subcellularLocation>
        <location evidence="1">Membrane</location>
        <topology evidence="1">Multi-pass membrane protein</topology>
    </subcellularLocation>
</comment>
<keyword evidence="2 7" id="KW-0812">Transmembrane</keyword>